<comment type="similarity">
    <text evidence="1">Belongs to the PemK/MazF family.</text>
</comment>
<keyword evidence="1" id="KW-0378">Hydrolase</keyword>
<dbReference type="Pfam" id="PF02452">
    <property type="entry name" value="PemK_toxin"/>
    <property type="match status" value="1"/>
</dbReference>
<dbReference type="Proteomes" id="UP000652231">
    <property type="component" value="Unassembled WGS sequence"/>
</dbReference>
<dbReference type="RefSeq" id="WP_188439826.1">
    <property type="nucleotide sequence ID" value="NZ_BMGK01000003.1"/>
</dbReference>
<evidence type="ECO:0000256" key="1">
    <source>
        <dbReference type="PIRNR" id="PIRNR033490"/>
    </source>
</evidence>
<evidence type="ECO:0000313" key="3">
    <source>
        <dbReference type="Proteomes" id="UP000652231"/>
    </source>
</evidence>
<protein>
    <recommendedName>
        <fullName evidence="1">mRNA interferase</fullName>
        <ecNumber evidence="1">3.1.-.-</ecNumber>
    </recommendedName>
</protein>
<dbReference type="GO" id="GO:0006402">
    <property type="term" value="P:mRNA catabolic process"/>
    <property type="evidence" value="ECO:0007669"/>
    <property type="project" value="TreeGrafter"/>
</dbReference>
<dbReference type="SUPFAM" id="SSF50118">
    <property type="entry name" value="Cell growth inhibitor/plasmid maintenance toxic component"/>
    <property type="match status" value="1"/>
</dbReference>
<organism evidence="2 3">
    <name type="scientific">Planktosalinus lacus</name>
    <dbReference type="NCBI Taxonomy" id="1526573"/>
    <lineage>
        <taxon>Bacteria</taxon>
        <taxon>Pseudomonadati</taxon>
        <taxon>Bacteroidota</taxon>
        <taxon>Flavobacteriia</taxon>
        <taxon>Flavobacteriales</taxon>
        <taxon>Flavobacteriaceae</taxon>
        <taxon>Planktosalinus</taxon>
    </lineage>
</organism>
<dbReference type="PANTHER" id="PTHR33988">
    <property type="entry name" value="ENDORIBONUCLEASE MAZF-RELATED"/>
    <property type="match status" value="1"/>
</dbReference>
<dbReference type="GO" id="GO:0016075">
    <property type="term" value="P:rRNA catabolic process"/>
    <property type="evidence" value="ECO:0007669"/>
    <property type="project" value="TreeGrafter"/>
</dbReference>
<dbReference type="Gene3D" id="2.30.30.110">
    <property type="match status" value="1"/>
</dbReference>
<keyword evidence="3" id="KW-1185">Reference proteome</keyword>
<evidence type="ECO:0000313" key="2">
    <source>
        <dbReference type="EMBL" id="GGD86740.1"/>
    </source>
</evidence>
<dbReference type="GO" id="GO:0016787">
    <property type="term" value="F:hydrolase activity"/>
    <property type="evidence" value="ECO:0007669"/>
    <property type="project" value="UniProtKB-KW"/>
</dbReference>
<keyword evidence="1" id="KW-0540">Nuclease</keyword>
<name>A0A8J2Y9G6_9FLAO</name>
<reference evidence="2" key="1">
    <citation type="journal article" date="2014" name="Int. J. Syst. Evol. Microbiol.">
        <title>Complete genome sequence of Corynebacterium casei LMG S-19264T (=DSM 44701T), isolated from a smear-ripened cheese.</title>
        <authorList>
            <consortium name="US DOE Joint Genome Institute (JGI-PGF)"/>
            <person name="Walter F."/>
            <person name="Albersmeier A."/>
            <person name="Kalinowski J."/>
            <person name="Ruckert C."/>
        </authorList>
    </citation>
    <scope>NUCLEOTIDE SEQUENCE</scope>
    <source>
        <strain evidence="2">CGMCC 1.12924</strain>
    </source>
</reference>
<comment type="caution">
    <text evidence="2">The sequence shown here is derived from an EMBL/GenBank/DDBJ whole genome shotgun (WGS) entry which is preliminary data.</text>
</comment>
<dbReference type="GO" id="GO:0003677">
    <property type="term" value="F:DNA binding"/>
    <property type="evidence" value="ECO:0007669"/>
    <property type="project" value="InterPro"/>
</dbReference>
<dbReference type="EMBL" id="BMGK01000003">
    <property type="protein sequence ID" value="GGD86740.1"/>
    <property type="molecule type" value="Genomic_DNA"/>
</dbReference>
<comment type="function">
    <text evidence="1">Toxic component of a type II toxin-antitoxin (TA) system.</text>
</comment>
<accession>A0A8J2Y9G6</accession>
<dbReference type="GO" id="GO:0004521">
    <property type="term" value="F:RNA endonuclease activity"/>
    <property type="evidence" value="ECO:0007669"/>
    <property type="project" value="TreeGrafter"/>
</dbReference>
<dbReference type="PIRSF" id="PIRSF033490">
    <property type="entry name" value="MazF"/>
    <property type="match status" value="1"/>
</dbReference>
<dbReference type="InterPro" id="IPR003477">
    <property type="entry name" value="PemK-like"/>
</dbReference>
<dbReference type="InterPro" id="IPR011067">
    <property type="entry name" value="Plasmid_toxin/cell-grow_inhib"/>
</dbReference>
<dbReference type="EC" id="3.1.-.-" evidence="1"/>
<keyword evidence="1" id="KW-0255">Endonuclease</keyword>
<reference evidence="2" key="2">
    <citation type="submission" date="2020-09" db="EMBL/GenBank/DDBJ databases">
        <authorList>
            <person name="Sun Q."/>
            <person name="Zhou Y."/>
        </authorList>
    </citation>
    <scope>NUCLEOTIDE SEQUENCE</scope>
    <source>
        <strain evidence="2">CGMCC 1.12924</strain>
    </source>
</reference>
<proteinExistence type="inferred from homology"/>
<dbReference type="AlphaFoldDB" id="A0A8J2Y9G6"/>
<dbReference type="PANTHER" id="PTHR33988:SF2">
    <property type="entry name" value="ENDORIBONUCLEASE MAZF"/>
    <property type="match status" value="1"/>
</dbReference>
<sequence>MKHGDIYEVYLDPVMGSEQGGRRPAVILSGNLANANLKTVIICPLTSKVKNYYGNLILEPNKINGLAKKSEVMTIHTRSISKERLKAKLGNLNNAEMSVIIQSLEKIIKY</sequence>
<gene>
    <name evidence="2" type="ORF">GCM10011312_08450</name>
</gene>